<evidence type="ECO:0008006" key="4">
    <source>
        <dbReference type="Google" id="ProtNLM"/>
    </source>
</evidence>
<feature type="signal peptide" evidence="1">
    <location>
        <begin position="1"/>
        <end position="22"/>
    </location>
</feature>
<accession>A0A0F5JKC6</accession>
<dbReference type="RefSeq" id="WP_007655171.1">
    <property type="nucleotide sequence ID" value="NZ_KQ033912.1"/>
</dbReference>
<organism evidence="2 3">
    <name type="scientific">Parabacteroides goldsteinii DSM 19448 = WAL 12034</name>
    <dbReference type="NCBI Taxonomy" id="927665"/>
    <lineage>
        <taxon>Bacteria</taxon>
        <taxon>Pseudomonadati</taxon>
        <taxon>Bacteroidota</taxon>
        <taxon>Bacteroidia</taxon>
        <taxon>Bacteroidales</taxon>
        <taxon>Tannerellaceae</taxon>
        <taxon>Parabacteroides</taxon>
    </lineage>
</organism>
<gene>
    <name evidence="2" type="ORF">HMPREF1535_00972</name>
</gene>
<dbReference type="GeneID" id="69982210"/>
<comment type="caution">
    <text evidence="2">The sequence shown here is derived from an EMBL/GenBank/DDBJ whole genome shotgun (WGS) entry which is preliminary data.</text>
</comment>
<reference evidence="2 3" key="1">
    <citation type="submission" date="2013-04" db="EMBL/GenBank/DDBJ databases">
        <title>The Genome Sequence of Parabacteroides goldsteinii DSM 19448.</title>
        <authorList>
            <consortium name="The Broad Institute Genomics Platform"/>
            <person name="Earl A."/>
            <person name="Ward D."/>
            <person name="Feldgarden M."/>
            <person name="Gevers D."/>
            <person name="Martens E."/>
            <person name="Sakamoto M."/>
            <person name="Benno Y."/>
            <person name="Song Y."/>
            <person name="Liu C."/>
            <person name="Lee J."/>
            <person name="Bolanos M."/>
            <person name="Vaisanen M.L."/>
            <person name="Finegold S.M."/>
            <person name="Walker B."/>
            <person name="Young S."/>
            <person name="Zeng Q."/>
            <person name="Gargeya S."/>
            <person name="Fitzgerald M."/>
            <person name="Haas B."/>
            <person name="Abouelleil A."/>
            <person name="Allen A.W."/>
            <person name="Alvarado L."/>
            <person name="Arachchi H.M."/>
            <person name="Berlin A.M."/>
            <person name="Chapman S.B."/>
            <person name="Gainer-Dewar J."/>
            <person name="Goldberg J."/>
            <person name="Griggs A."/>
            <person name="Gujja S."/>
            <person name="Hansen M."/>
            <person name="Howarth C."/>
            <person name="Imamovic A."/>
            <person name="Ireland A."/>
            <person name="Larimer J."/>
            <person name="McCowan C."/>
            <person name="Murphy C."/>
            <person name="Pearson M."/>
            <person name="Poon T.W."/>
            <person name="Priest M."/>
            <person name="Roberts A."/>
            <person name="Saif S."/>
            <person name="Shea T."/>
            <person name="Sisk P."/>
            <person name="Sykes S."/>
            <person name="Wortman J."/>
            <person name="Nusbaum C."/>
            <person name="Birren B."/>
        </authorList>
    </citation>
    <scope>NUCLEOTIDE SEQUENCE [LARGE SCALE GENOMIC DNA]</scope>
    <source>
        <strain evidence="2 3">DSM 19448</strain>
    </source>
</reference>
<keyword evidence="1" id="KW-0732">Signal</keyword>
<protein>
    <recommendedName>
        <fullName evidence="4">Lipoprotein</fullName>
    </recommendedName>
</protein>
<name>A0A0F5JKC6_9BACT</name>
<evidence type="ECO:0000313" key="2">
    <source>
        <dbReference type="EMBL" id="KKB58154.1"/>
    </source>
</evidence>
<dbReference type="Proteomes" id="UP000033047">
    <property type="component" value="Unassembled WGS sequence"/>
</dbReference>
<evidence type="ECO:0000313" key="3">
    <source>
        <dbReference type="Proteomes" id="UP000033047"/>
    </source>
</evidence>
<dbReference type="PATRIC" id="fig|927665.4.peg.997"/>
<sequence length="135" mass="16432">MKKKNILSLIFLLTILCGFNSCEDKPLDPIEDPEYILCNGSGWFDEYTDIDNFYCTQRLIFHSDGRGEEIITRYFRFPDDYEELESTFWWEWDDDYRTIYMEYSNGDYIYFDDLHIYYDELSGYLGDDYVTFEPF</sequence>
<dbReference type="AlphaFoldDB" id="A0A0F5JKC6"/>
<dbReference type="STRING" id="927665.HMPREF1535_00972"/>
<proteinExistence type="predicted"/>
<evidence type="ECO:0000256" key="1">
    <source>
        <dbReference type="SAM" id="SignalP"/>
    </source>
</evidence>
<dbReference type="HOGENOM" id="CLU_147176_0_0_10"/>
<dbReference type="EMBL" id="AQHV01000006">
    <property type="protein sequence ID" value="KKB58154.1"/>
    <property type="molecule type" value="Genomic_DNA"/>
</dbReference>
<feature type="chain" id="PRO_5002490511" description="Lipoprotein" evidence="1">
    <location>
        <begin position="23"/>
        <end position="135"/>
    </location>
</feature>